<dbReference type="FunFam" id="1.10.3470.10:FF:000001">
    <property type="entry name" value="Vitamin B12 ABC transporter permease BtuC"/>
    <property type="match status" value="1"/>
</dbReference>
<dbReference type="CDD" id="cd06550">
    <property type="entry name" value="TM_ABC_iron-siderophores_like"/>
    <property type="match status" value="1"/>
</dbReference>
<feature type="transmembrane region" description="Helical" evidence="9">
    <location>
        <begin position="68"/>
        <end position="88"/>
    </location>
</feature>
<dbReference type="Gene3D" id="1.10.3470.10">
    <property type="entry name" value="ABC transporter involved in vitamin B12 uptake, BtuC"/>
    <property type="match status" value="1"/>
</dbReference>
<keyword evidence="4" id="KW-1003">Cell membrane</keyword>
<evidence type="ECO:0000256" key="8">
    <source>
        <dbReference type="SAM" id="MobiDB-lite"/>
    </source>
</evidence>
<evidence type="ECO:0000256" key="7">
    <source>
        <dbReference type="ARBA" id="ARBA00023136"/>
    </source>
</evidence>
<feature type="transmembrane region" description="Helical" evidence="9">
    <location>
        <begin position="122"/>
        <end position="139"/>
    </location>
</feature>
<feature type="transmembrane region" description="Helical" evidence="9">
    <location>
        <begin position="298"/>
        <end position="327"/>
    </location>
</feature>
<comment type="subcellular location">
    <subcellularLocation>
        <location evidence="1">Cell membrane</location>
        <topology evidence="1">Multi-pass membrane protein</topology>
    </subcellularLocation>
</comment>
<dbReference type="Proteomes" id="UP000185511">
    <property type="component" value="Chromosome"/>
</dbReference>
<keyword evidence="11" id="KW-1185">Reference proteome</keyword>
<feature type="transmembrane region" description="Helical" evidence="9">
    <location>
        <begin position="209"/>
        <end position="230"/>
    </location>
</feature>
<evidence type="ECO:0000313" key="10">
    <source>
        <dbReference type="EMBL" id="APU15903.1"/>
    </source>
</evidence>
<protein>
    <submittedName>
        <fullName evidence="10">ABC-type Fe3+-siderophore transport system, permease component</fullName>
    </submittedName>
</protein>
<name>A0AAC9LDD4_9PSEU</name>
<accession>A0AAC9LDD4</accession>
<dbReference type="PANTHER" id="PTHR30472">
    <property type="entry name" value="FERRIC ENTEROBACTIN TRANSPORT SYSTEM PERMEASE PROTEIN"/>
    <property type="match status" value="1"/>
</dbReference>
<dbReference type="GO" id="GO:0033214">
    <property type="term" value="P:siderophore-iron import into cell"/>
    <property type="evidence" value="ECO:0007669"/>
    <property type="project" value="TreeGrafter"/>
</dbReference>
<dbReference type="KEGG" id="acad:UA74_19390"/>
<feature type="transmembrane region" description="Helical" evidence="9">
    <location>
        <begin position="256"/>
        <end position="278"/>
    </location>
</feature>
<feature type="transmembrane region" description="Helical" evidence="9">
    <location>
        <begin position="367"/>
        <end position="385"/>
    </location>
</feature>
<evidence type="ECO:0000256" key="9">
    <source>
        <dbReference type="SAM" id="Phobius"/>
    </source>
</evidence>
<keyword evidence="6 9" id="KW-1133">Transmembrane helix</keyword>
<keyword evidence="3" id="KW-0813">Transport</keyword>
<organism evidence="10 11">
    <name type="scientific">Actinoalloteichus fjordicus</name>
    <dbReference type="NCBI Taxonomy" id="1612552"/>
    <lineage>
        <taxon>Bacteria</taxon>
        <taxon>Bacillati</taxon>
        <taxon>Actinomycetota</taxon>
        <taxon>Actinomycetes</taxon>
        <taxon>Pseudonocardiales</taxon>
        <taxon>Pseudonocardiaceae</taxon>
        <taxon>Actinoalloteichus</taxon>
    </lineage>
</organism>
<evidence type="ECO:0000256" key="6">
    <source>
        <dbReference type="ARBA" id="ARBA00022989"/>
    </source>
</evidence>
<evidence type="ECO:0000256" key="2">
    <source>
        <dbReference type="ARBA" id="ARBA00007935"/>
    </source>
</evidence>
<evidence type="ECO:0000313" key="11">
    <source>
        <dbReference type="Proteomes" id="UP000185511"/>
    </source>
</evidence>
<sequence length="393" mass="40290">MPVRGPAGTRTRRTDEHEEPPLPPDQAANRADDPTSARSSITGRDSRPAGDGAGVRPPDVATSALNRLLLPLAAVAVLAVAALLSLLVGSEQVPVGEVLRVLWHDDDSQTAVIVHELRVPRTLLGLAVGLALGLAGALMQSLTRNPLADPGILGVNAGAAAGMMFAVAVLGLRSFLSYVWLAFLGAGLAAVLVYLVAARGGGGATPVRLALVGTALGTALGSATQLVVFLDPASFDEYRFWVVGDIAGRDPAVIRLLLPFLILGVVVTFALAPTLNVLALGEDTGRALGARVGRTRLLAALAVLLLAGAATAAAGPIGFVGLAVPHLARRFAGTDQRRLFAYAAVIGPVLVLLADVVGRVVIAPAELQVSVVAAILGAPFLIALVRRRRLPGL</sequence>
<dbReference type="EMBL" id="CP016076">
    <property type="protein sequence ID" value="APU15903.1"/>
    <property type="molecule type" value="Genomic_DNA"/>
</dbReference>
<reference evidence="11" key="1">
    <citation type="submission" date="2016-06" db="EMBL/GenBank/DDBJ databases">
        <title>Complete genome sequence of Actinoalloteichus fjordicus DSM 46855 (=ADI127-17), type strain of the new species Actinoalloteichus fjordicus.</title>
        <authorList>
            <person name="Ruckert C."/>
            <person name="Nouioui I."/>
            <person name="Willmese J."/>
            <person name="van Wezel G."/>
            <person name="Klenk H.-P."/>
            <person name="Kalinowski J."/>
            <person name="Zotchev S.B."/>
        </authorList>
    </citation>
    <scope>NUCLEOTIDE SEQUENCE [LARGE SCALE GENOMIC DNA]</scope>
    <source>
        <strain evidence="11">ADI127-7</strain>
    </source>
</reference>
<keyword evidence="5 9" id="KW-0812">Transmembrane</keyword>
<feature type="transmembrane region" description="Helical" evidence="9">
    <location>
        <begin position="339"/>
        <end position="361"/>
    </location>
</feature>
<feature type="transmembrane region" description="Helical" evidence="9">
    <location>
        <begin position="151"/>
        <end position="171"/>
    </location>
</feature>
<evidence type="ECO:0000256" key="5">
    <source>
        <dbReference type="ARBA" id="ARBA00022692"/>
    </source>
</evidence>
<proteinExistence type="inferred from homology"/>
<dbReference type="Pfam" id="PF01032">
    <property type="entry name" value="FecCD"/>
    <property type="match status" value="1"/>
</dbReference>
<dbReference type="InterPro" id="IPR037294">
    <property type="entry name" value="ABC_BtuC-like"/>
</dbReference>
<evidence type="ECO:0000256" key="4">
    <source>
        <dbReference type="ARBA" id="ARBA00022475"/>
    </source>
</evidence>
<dbReference type="GO" id="GO:0005886">
    <property type="term" value="C:plasma membrane"/>
    <property type="evidence" value="ECO:0007669"/>
    <property type="project" value="UniProtKB-SubCell"/>
</dbReference>
<feature type="transmembrane region" description="Helical" evidence="9">
    <location>
        <begin position="178"/>
        <end position="197"/>
    </location>
</feature>
<dbReference type="PANTHER" id="PTHR30472:SF1">
    <property type="entry name" value="FE(3+) DICITRATE TRANSPORT SYSTEM PERMEASE PROTEIN FECC-RELATED"/>
    <property type="match status" value="1"/>
</dbReference>
<dbReference type="AlphaFoldDB" id="A0AAC9LDD4"/>
<dbReference type="SUPFAM" id="SSF81345">
    <property type="entry name" value="ABC transporter involved in vitamin B12 uptake, BtuC"/>
    <property type="match status" value="1"/>
</dbReference>
<evidence type="ECO:0000256" key="1">
    <source>
        <dbReference type="ARBA" id="ARBA00004651"/>
    </source>
</evidence>
<dbReference type="InterPro" id="IPR000522">
    <property type="entry name" value="ABC_transptr_permease_BtuC"/>
</dbReference>
<keyword evidence="7 9" id="KW-0472">Membrane</keyword>
<dbReference type="GO" id="GO:0022857">
    <property type="term" value="F:transmembrane transporter activity"/>
    <property type="evidence" value="ECO:0007669"/>
    <property type="project" value="InterPro"/>
</dbReference>
<gene>
    <name evidence="10" type="ORF">UA74_19390</name>
</gene>
<feature type="region of interest" description="Disordered" evidence="8">
    <location>
        <begin position="1"/>
        <end position="55"/>
    </location>
</feature>
<evidence type="ECO:0000256" key="3">
    <source>
        <dbReference type="ARBA" id="ARBA00022448"/>
    </source>
</evidence>
<comment type="similarity">
    <text evidence="2">Belongs to the binding-protein-dependent transport system permease family. FecCD subfamily.</text>
</comment>